<evidence type="ECO:0000313" key="2">
    <source>
        <dbReference type="Proteomes" id="UP000032866"/>
    </source>
</evidence>
<dbReference type="AlphaFoldDB" id="A0A9W3K038"/>
<dbReference type="KEGG" id="bct:GEM_2107"/>
<reference evidence="1 2" key="1">
    <citation type="journal article" date="2012" name="J. Bacteriol.">
        <title>Complete Genome Sequence of Burkholderia sp. Strain GG4, a Betaproteobacterium That Reduces 3-Oxo-N-Acylhomoserine Lactones and Produces Different N-Acylhomoserine Lactones.</title>
        <authorList>
            <person name="Hong K.W."/>
            <person name="Koh C.L."/>
            <person name="Sam C.K."/>
            <person name="Yin W.F."/>
            <person name="Chan K.G."/>
        </authorList>
    </citation>
    <scope>NUCLEOTIDE SEQUENCE [LARGE SCALE GENOMIC DNA]</scope>
    <source>
        <strain evidence="1 2">GG4</strain>
    </source>
</reference>
<gene>
    <name evidence="1" type="ORF">GEM_2107</name>
</gene>
<protein>
    <recommendedName>
        <fullName evidence="3">DUF3331 domain-containing protein</fullName>
    </recommendedName>
</protein>
<dbReference type="Proteomes" id="UP000032866">
    <property type="component" value="Chromosome 1"/>
</dbReference>
<name>A0A9W3K038_BURCE</name>
<proteinExistence type="predicted"/>
<accession>A0A9W3K038</accession>
<dbReference type="EMBL" id="CP003774">
    <property type="protein sequence ID" value="AFQ48524.1"/>
    <property type="molecule type" value="Genomic_DNA"/>
</dbReference>
<organism evidence="1 2">
    <name type="scientific">Burkholderia cepacia GG4</name>
    <dbReference type="NCBI Taxonomy" id="1009846"/>
    <lineage>
        <taxon>Bacteria</taxon>
        <taxon>Pseudomonadati</taxon>
        <taxon>Pseudomonadota</taxon>
        <taxon>Betaproteobacteria</taxon>
        <taxon>Burkholderiales</taxon>
        <taxon>Burkholderiaceae</taxon>
        <taxon>Burkholderia</taxon>
        <taxon>Burkholderia cepacia complex</taxon>
    </lineage>
</organism>
<dbReference type="RefSeq" id="WP_014897381.1">
    <property type="nucleotide sequence ID" value="NC_018513.1"/>
</dbReference>
<dbReference type="Pfam" id="PF11811">
    <property type="entry name" value="DUF3331"/>
    <property type="match status" value="1"/>
</dbReference>
<sequence length="100" mass="11016">MLTVSSVGIAPRAASPGRSQIHVTLLEWSHDELLVRWVESGRLHYGEQKWRRAVARRDGRCAYSGRTIVQGDAVFRPTGRPRPANHLAMIAADAIASLDA</sequence>
<evidence type="ECO:0008006" key="3">
    <source>
        <dbReference type="Google" id="ProtNLM"/>
    </source>
</evidence>
<evidence type="ECO:0000313" key="1">
    <source>
        <dbReference type="EMBL" id="AFQ48524.1"/>
    </source>
</evidence>
<dbReference type="InterPro" id="IPR021769">
    <property type="entry name" value="DUF3331"/>
</dbReference>